<dbReference type="SUPFAM" id="SSF47203">
    <property type="entry name" value="Acyl-CoA dehydrogenase C-terminal domain-like"/>
    <property type="match status" value="1"/>
</dbReference>
<feature type="domain" description="Acyl-CoA dehydrogenase/oxidase N-terminal" evidence="8">
    <location>
        <begin position="9"/>
        <end position="120"/>
    </location>
</feature>
<dbReference type="Pfam" id="PF00441">
    <property type="entry name" value="Acyl-CoA_dh_1"/>
    <property type="match status" value="1"/>
</dbReference>
<dbReference type="InterPro" id="IPR037069">
    <property type="entry name" value="AcylCoA_DH/ox_N_sf"/>
</dbReference>
<dbReference type="InterPro" id="IPR050741">
    <property type="entry name" value="Acyl-CoA_dehydrogenase"/>
</dbReference>
<reference evidence="9" key="1">
    <citation type="submission" date="2019-03" db="EMBL/GenBank/DDBJ databases">
        <authorList>
            <person name="Hao L."/>
        </authorList>
    </citation>
    <scope>NUCLEOTIDE SEQUENCE</scope>
</reference>
<dbReference type="GO" id="GO:0003995">
    <property type="term" value="F:acyl-CoA dehydrogenase activity"/>
    <property type="evidence" value="ECO:0007669"/>
    <property type="project" value="InterPro"/>
</dbReference>
<evidence type="ECO:0000313" key="9">
    <source>
        <dbReference type="EMBL" id="VFU13821.1"/>
    </source>
</evidence>
<feature type="domain" description="Acyl-CoA oxidase/dehydrogenase middle" evidence="7">
    <location>
        <begin position="124"/>
        <end position="221"/>
    </location>
</feature>
<dbReference type="AlphaFoldDB" id="A0A485M4E3"/>
<evidence type="ECO:0000256" key="2">
    <source>
        <dbReference type="ARBA" id="ARBA00009347"/>
    </source>
</evidence>
<keyword evidence="3" id="KW-0285">Flavoprotein</keyword>
<dbReference type="GO" id="GO:0033539">
    <property type="term" value="P:fatty acid beta-oxidation using acyl-CoA dehydrogenase"/>
    <property type="evidence" value="ECO:0007669"/>
    <property type="project" value="TreeGrafter"/>
</dbReference>
<comment type="cofactor">
    <cofactor evidence="1">
        <name>FAD</name>
        <dbReference type="ChEBI" id="CHEBI:57692"/>
    </cofactor>
</comment>
<protein>
    <submittedName>
        <fullName evidence="9">Acyl-CoA dehydrogenase</fullName>
        <ecNumber evidence="9">1.3.99.-</ecNumber>
    </submittedName>
</protein>
<dbReference type="GO" id="GO:0050660">
    <property type="term" value="F:flavin adenine dinucleotide binding"/>
    <property type="evidence" value="ECO:0007669"/>
    <property type="project" value="InterPro"/>
</dbReference>
<dbReference type="PANTHER" id="PTHR48083">
    <property type="entry name" value="MEDIUM-CHAIN SPECIFIC ACYL-COA DEHYDROGENASE, MITOCHONDRIAL-RELATED"/>
    <property type="match status" value="1"/>
</dbReference>
<dbReference type="Gene3D" id="1.10.540.10">
    <property type="entry name" value="Acyl-CoA dehydrogenase/oxidase, N-terminal domain"/>
    <property type="match status" value="1"/>
</dbReference>
<dbReference type="InterPro" id="IPR009075">
    <property type="entry name" value="AcylCo_DH/oxidase_C"/>
</dbReference>
<feature type="domain" description="Acyl-CoA dehydrogenase/oxidase C-terminal" evidence="6">
    <location>
        <begin position="233"/>
        <end position="381"/>
    </location>
</feature>
<dbReference type="InterPro" id="IPR036250">
    <property type="entry name" value="AcylCo_DH-like_C"/>
</dbReference>
<dbReference type="GO" id="GO:0005737">
    <property type="term" value="C:cytoplasm"/>
    <property type="evidence" value="ECO:0007669"/>
    <property type="project" value="TreeGrafter"/>
</dbReference>
<dbReference type="InterPro" id="IPR006089">
    <property type="entry name" value="Acyl-CoA_DH_CS"/>
</dbReference>
<dbReference type="Pfam" id="PF02770">
    <property type="entry name" value="Acyl-CoA_dh_M"/>
    <property type="match status" value="1"/>
</dbReference>
<dbReference type="Pfam" id="PF02771">
    <property type="entry name" value="Acyl-CoA_dh_N"/>
    <property type="match status" value="1"/>
</dbReference>
<dbReference type="FunFam" id="2.40.110.10:FF:000002">
    <property type="entry name" value="Acyl-CoA dehydrogenase fadE12"/>
    <property type="match status" value="1"/>
</dbReference>
<dbReference type="InterPro" id="IPR046373">
    <property type="entry name" value="Acyl-CoA_Oxase/DH_mid-dom_sf"/>
</dbReference>
<evidence type="ECO:0000259" key="8">
    <source>
        <dbReference type="Pfam" id="PF02771"/>
    </source>
</evidence>
<organism evidence="9">
    <name type="scientific">anaerobic digester metagenome</name>
    <dbReference type="NCBI Taxonomy" id="1263854"/>
    <lineage>
        <taxon>unclassified sequences</taxon>
        <taxon>metagenomes</taxon>
        <taxon>ecological metagenomes</taxon>
    </lineage>
</organism>
<evidence type="ECO:0000256" key="4">
    <source>
        <dbReference type="ARBA" id="ARBA00022827"/>
    </source>
</evidence>
<evidence type="ECO:0000259" key="7">
    <source>
        <dbReference type="Pfam" id="PF02770"/>
    </source>
</evidence>
<dbReference type="InterPro" id="IPR006091">
    <property type="entry name" value="Acyl-CoA_Oxase/DH_mid-dom"/>
</dbReference>
<dbReference type="FunFam" id="1.10.540.10:FF:000009">
    <property type="entry name" value="Probable acyl-CoA dehydrogenase"/>
    <property type="match status" value="1"/>
</dbReference>
<dbReference type="EC" id="1.3.99.-" evidence="9"/>
<dbReference type="Gene3D" id="2.40.110.10">
    <property type="entry name" value="Butyryl-CoA Dehydrogenase, subunit A, domain 2"/>
    <property type="match status" value="1"/>
</dbReference>
<evidence type="ECO:0000256" key="3">
    <source>
        <dbReference type="ARBA" id="ARBA00022630"/>
    </source>
</evidence>
<dbReference type="PANTHER" id="PTHR48083:SF20">
    <property type="entry name" value="LONG-CHAIN SPECIFIC ACYL-COA DEHYDROGENASE, MITOCHONDRIAL"/>
    <property type="match status" value="1"/>
</dbReference>
<dbReference type="InterPro" id="IPR013786">
    <property type="entry name" value="AcylCoA_DH/ox_N"/>
</dbReference>
<evidence type="ECO:0000259" key="6">
    <source>
        <dbReference type="Pfam" id="PF00441"/>
    </source>
</evidence>
<keyword evidence="4" id="KW-0274">FAD</keyword>
<dbReference type="PROSITE" id="PS00073">
    <property type="entry name" value="ACYL_COA_DH_2"/>
    <property type="match status" value="1"/>
</dbReference>
<comment type="similarity">
    <text evidence="2">Belongs to the acyl-CoA dehydrogenase family.</text>
</comment>
<sequence>MSLLERRYTDEHLLFRDQVRRFFEKEVTPYADIWEKEGMVPRSAWKKMGEQGFLCPWLEEEYGGVGADFLYSYILTEELARTHCGGFFFPLHSDIVVPYLHSYGTTEQKQRWLPGCASGDIITAVAMTEPGTGSDLAAMRTTAVRDGDDFIINGQKTFISNGLCCDLVIVAAVTNPHAASPYEGMSLIVVEDGTPGFEKGRRLEKIGLHSQDTAEMAFVDCRVPASNLLGEEGKGFFYLMQKLQQERLVCAMGSQVGAEEALRVTIDYTKTREAFGRPISRFQYISFELAKMAAEIEVGRAFLDTCILDHMEGRLDVKRASIAKYWICEMLNQVVSKCVQFHGGYGYMEEYPIARMFRDARVQTIYAGTSEIMLLIISRQMGL</sequence>
<keyword evidence="5 9" id="KW-0560">Oxidoreductase</keyword>
<dbReference type="EMBL" id="CAADRM010000084">
    <property type="protein sequence ID" value="VFU13821.1"/>
    <property type="molecule type" value="Genomic_DNA"/>
</dbReference>
<proteinExistence type="inferred from homology"/>
<dbReference type="Gene3D" id="1.20.140.10">
    <property type="entry name" value="Butyryl-CoA Dehydrogenase, subunit A, domain 3"/>
    <property type="match status" value="1"/>
</dbReference>
<evidence type="ECO:0000256" key="1">
    <source>
        <dbReference type="ARBA" id="ARBA00001974"/>
    </source>
</evidence>
<evidence type="ECO:0000256" key="5">
    <source>
        <dbReference type="ARBA" id="ARBA00023002"/>
    </source>
</evidence>
<dbReference type="InterPro" id="IPR009100">
    <property type="entry name" value="AcylCoA_DH/oxidase_NM_dom_sf"/>
</dbReference>
<dbReference type="FunFam" id="1.20.140.10:FF:000001">
    <property type="entry name" value="Acyl-CoA dehydrogenase"/>
    <property type="match status" value="1"/>
</dbReference>
<accession>A0A485M4E3</accession>
<gene>
    <name evidence="9" type="primary">mmgC</name>
    <name evidence="9" type="ORF">SCFA_220063</name>
</gene>
<name>A0A485M4E3_9ZZZZ</name>
<dbReference type="SUPFAM" id="SSF56645">
    <property type="entry name" value="Acyl-CoA dehydrogenase NM domain-like"/>
    <property type="match status" value="1"/>
</dbReference>